<comment type="caution">
    <text evidence="5">The sequence shown here is derived from an EMBL/GenBank/DDBJ whole genome shotgun (WGS) entry which is preliminary data.</text>
</comment>
<dbReference type="InterPro" id="IPR004090">
    <property type="entry name" value="Chemotax_Me-accpt_rcpt"/>
</dbReference>
<dbReference type="PROSITE" id="PS50111">
    <property type="entry name" value="CHEMOTAXIS_TRANSDUC_2"/>
    <property type="match status" value="1"/>
</dbReference>
<evidence type="ECO:0000313" key="5">
    <source>
        <dbReference type="EMBL" id="TWT81061.1"/>
    </source>
</evidence>
<dbReference type="SUPFAM" id="SSF58104">
    <property type="entry name" value="Methyl-accepting chemotaxis protein (MCP) signaling domain"/>
    <property type="match status" value="1"/>
</dbReference>
<reference evidence="5 6" key="1">
    <citation type="submission" date="2019-02" db="EMBL/GenBank/DDBJ databases">
        <title>Deep-cultivation of Planctomycetes and their phenomic and genomic characterization uncovers novel biology.</title>
        <authorList>
            <person name="Wiegand S."/>
            <person name="Jogler M."/>
            <person name="Boedeker C."/>
            <person name="Pinto D."/>
            <person name="Vollmers J."/>
            <person name="Rivas-Marin E."/>
            <person name="Kohn T."/>
            <person name="Peeters S.H."/>
            <person name="Heuer A."/>
            <person name="Rast P."/>
            <person name="Oberbeckmann S."/>
            <person name="Bunk B."/>
            <person name="Jeske O."/>
            <person name="Meyerdierks A."/>
            <person name="Storesund J.E."/>
            <person name="Kallscheuer N."/>
            <person name="Luecker S."/>
            <person name="Lage O.M."/>
            <person name="Pohl T."/>
            <person name="Merkel B.J."/>
            <person name="Hornburger P."/>
            <person name="Mueller R.-W."/>
            <person name="Bruemmer F."/>
            <person name="Labrenz M."/>
            <person name="Spormann A.M."/>
            <person name="Op Den Camp H."/>
            <person name="Overmann J."/>
            <person name="Amann R."/>
            <person name="Jetten M.S.M."/>
            <person name="Mascher T."/>
            <person name="Medema M.H."/>
            <person name="Devos D.P."/>
            <person name="Kaster A.-K."/>
            <person name="Ovreas L."/>
            <person name="Rohde M."/>
            <person name="Galperin M.Y."/>
            <person name="Jogler C."/>
        </authorList>
    </citation>
    <scope>NUCLEOTIDE SEQUENCE [LARGE SCALE GENOMIC DNA]</scope>
    <source>
        <strain evidence="5 6">CA13</strain>
    </source>
</reference>
<dbReference type="EMBL" id="SJPJ01000001">
    <property type="protein sequence ID" value="TWT81061.1"/>
    <property type="molecule type" value="Genomic_DNA"/>
</dbReference>
<dbReference type="PANTHER" id="PTHR32089">
    <property type="entry name" value="METHYL-ACCEPTING CHEMOTAXIS PROTEIN MCPB"/>
    <property type="match status" value="1"/>
</dbReference>
<dbReference type="GO" id="GO:0016020">
    <property type="term" value="C:membrane"/>
    <property type="evidence" value="ECO:0007669"/>
    <property type="project" value="InterPro"/>
</dbReference>
<dbReference type="PRINTS" id="PR00260">
    <property type="entry name" value="CHEMTRNSDUCR"/>
</dbReference>
<dbReference type="OrthoDB" id="266313at2"/>
<dbReference type="GO" id="GO:0006935">
    <property type="term" value="P:chemotaxis"/>
    <property type="evidence" value="ECO:0007669"/>
    <property type="project" value="InterPro"/>
</dbReference>
<evidence type="ECO:0000256" key="2">
    <source>
        <dbReference type="ARBA" id="ARBA00029447"/>
    </source>
</evidence>
<dbReference type="Gene3D" id="1.10.287.950">
    <property type="entry name" value="Methyl-accepting chemotaxis protein"/>
    <property type="match status" value="1"/>
</dbReference>
<dbReference type="Proteomes" id="UP000315010">
    <property type="component" value="Unassembled WGS sequence"/>
</dbReference>
<sequence>MLQDTSSKSLAEKVAFHLESPAAASTKNAEQDSEHDHLQMMAILREEHDHLKQCLTNIQTDVVTSVDVSESNLRLIADSKTKCNLLSEESHKLNRDSQLLCETISVSREKIEETDSRLAGIADMVRLIEDISDQTNLLALNATIEAARAGDAGKGFAVVAHEVKELSHATRKAVGDIRQRTAEVTESSQVATEQLLKTESQAKEMGQTVTNHIEILEQVDELSNEIAHSADDANSQLFLTLAKLDHVIWKVCTYHSLLEDRRMCNYVDSSNCRLGKWHSEGEGHHRFSHTPSFKTLNAPHAVVHDSVLDVFECIDQSDEASRDYDKVKVALERMESASYEVFDALDNMMREKKVS</sequence>
<name>A0A5C5Z2J0_9BACT</name>
<organism evidence="5 6">
    <name type="scientific">Novipirellula herctigrandis</name>
    <dbReference type="NCBI Taxonomy" id="2527986"/>
    <lineage>
        <taxon>Bacteria</taxon>
        <taxon>Pseudomonadati</taxon>
        <taxon>Planctomycetota</taxon>
        <taxon>Planctomycetia</taxon>
        <taxon>Pirellulales</taxon>
        <taxon>Pirellulaceae</taxon>
        <taxon>Novipirellula</taxon>
    </lineage>
</organism>
<evidence type="ECO:0000313" key="6">
    <source>
        <dbReference type="Proteomes" id="UP000315010"/>
    </source>
</evidence>
<evidence type="ECO:0000256" key="3">
    <source>
        <dbReference type="PROSITE-ProRule" id="PRU00284"/>
    </source>
</evidence>
<dbReference type="Pfam" id="PF13682">
    <property type="entry name" value="CZB"/>
    <property type="match status" value="1"/>
</dbReference>
<dbReference type="GO" id="GO:0007165">
    <property type="term" value="P:signal transduction"/>
    <property type="evidence" value="ECO:0007669"/>
    <property type="project" value="UniProtKB-KW"/>
</dbReference>
<dbReference type="InterPro" id="IPR025991">
    <property type="entry name" value="Chemoreceptor_zinc-bind_dom"/>
</dbReference>
<comment type="similarity">
    <text evidence="2">Belongs to the methyl-accepting chemotaxis (MCP) protein family.</text>
</comment>
<dbReference type="PANTHER" id="PTHR32089:SF120">
    <property type="entry name" value="METHYL-ACCEPTING CHEMOTAXIS PROTEIN TLPQ"/>
    <property type="match status" value="1"/>
</dbReference>
<dbReference type="SMART" id="SM00283">
    <property type="entry name" value="MA"/>
    <property type="match status" value="1"/>
</dbReference>
<dbReference type="RefSeq" id="WP_146396611.1">
    <property type="nucleotide sequence ID" value="NZ_SJPJ01000001.1"/>
</dbReference>
<evidence type="ECO:0000259" key="4">
    <source>
        <dbReference type="PROSITE" id="PS50111"/>
    </source>
</evidence>
<dbReference type="InterPro" id="IPR004089">
    <property type="entry name" value="MCPsignal_dom"/>
</dbReference>
<dbReference type="GO" id="GO:0004888">
    <property type="term" value="F:transmembrane signaling receptor activity"/>
    <property type="evidence" value="ECO:0007669"/>
    <property type="project" value="InterPro"/>
</dbReference>
<keyword evidence="6" id="KW-1185">Reference proteome</keyword>
<dbReference type="AlphaFoldDB" id="A0A5C5Z2J0"/>
<gene>
    <name evidence="5" type="primary">pctB_1</name>
    <name evidence="5" type="ORF">CA13_25080</name>
</gene>
<keyword evidence="1 3" id="KW-0807">Transducer</keyword>
<proteinExistence type="inferred from homology"/>
<protein>
    <submittedName>
        <fullName evidence="5">Methyl-accepting chemotaxis protein PctB</fullName>
    </submittedName>
</protein>
<evidence type="ECO:0000256" key="1">
    <source>
        <dbReference type="ARBA" id="ARBA00023224"/>
    </source>
</evidence>
<feature type="domain" description="Methyl-accepting transducer" evidence="4">
    <location>
        <begin position="61"/>
        <end position="235"/>
    </location>
</feature>
<dbReference type="Pfam" id="PF00015">
    <property type="entry name" value="MCPsignal"/>
    <property type="match status" value="1"/>
</dbReference>
<accession>A0A5C5Z2J0</accession>
<dbReference type="Gene3D" id="1.20.120.30">
    <property type="entry name" value="Aspartate receptor, ligand-binding domain"/>
    <property type="match status" value="1"/>
</dbReference>